<proteinExistence type="predicted"/>
<keyword evidence="3" id="KW-1185">Reference proteome</keyword>
<dbReference type="SUPFAM" id="SSF54106">
    <property type="entry name" value="LysM domain"/>
    <property type="match status" value="4"/>
</dbReference>
<dbReference type="InterPro" id="IPR018392">
    <property type="entry name" value="LysM"/>
</dbReference>
<dbReference type="Pfam" id="PF01476">
    <property type="entry name" value="LysM"/>
    <property type="match status" value="4"/>
</dbReference>
<accession>A0A7H0VDA8</accession>
<evidence type="ECO:0000313" key="2">
    <source>
        <dbReference type="EMBL" id="QNR23706.1"/>
    </source>
</evidence>
<dbReference type="GO" id="GO:0008932">
    <property type="term" value="F:lytic endotransglycosylase activity"/>
    <property type="evidence" value="ECO:0007669"/>
    <property type="project" value="TreeGrafter"/>
</dbReference>
<protein>
    <submittedName>
        <fullName evidence="2">LysM peptidoglycan-binding domain-containing protein</fullName>
    </submittedName>
</protein>
<dbReference type="KEGG" id="chyd:H4K34_15200"/>
<dbReference type="Gene3D" id="3.40.50.2300">
    <property type="match status" value="2"/>
</dbReference>
<name>A0A7H0VDA8_9FLAO</name>
<dbReference type="EMBL" id="CP060139">
    <property type="protein sequence ID" value="QNR23706.1"/>
    <property type="molecule type" value="Genomic_DNA"/>
</dbReference>
<gene>
    <name evidence="2" type="ORF">H4K34_15200</name>
</gene>
<dbReference type="InterPro" id="IPR036779">
    <property type="entry name" value="LysM_dom_sf"/>
</dbReference>
<dbReference type="PANTHER" id="PTHR33734:SF22">
    <property type="entry name" value="MEMBRANE-BOUND LYTIC MUREIN TRANSGLYCOSYLASE D"/>
    <property type="match status" value="1"/>
</dbReference>
<sequence length="736" mass="85135">MGIITKHFRYFLFFCLISLNLFGQGKARIHEVQAKETLYGIARQYNFTIDDLIFFNPDLKDQDLKVGMKLVIPSDERIAAIKAEREKAVQDSLLYTYHKVQKGETQFSLSQQYGISIEEMRKLNPTMEEQGGLRIDQIVRIPRDPEKHQDFQNEMAALDTGTFKVEGDWFYHRVQRQETAWSLSKRYKISLDSLYLLNPEASSGLLLNQWLKLPKNRKQYRPVLVNPNLPEVVEGSKNEKQQREELERIEDNVDTTYVEGDLANSNYFLYKVKSGDTFFSLKQRYDVSQEELLALNKELQRGLVVGKYIVVPKKNGSRELTWLEKILNDKRETEKNTAVVNGEKVKPVLRSREISKEENRDTNLIDINKQYRIAIVLPFRSDLYADTLSVSAFKPHRDSEMATQYYLGFLMAADSLRAMGMNIRLRVFDSHANMKDIPKLARSIDSMQADLVVGPAYGRLVEAMADALREKDIPVISPLSAGVEVKNRPNLYQVIPPSNSKYMRIANMINEHYAEAHIIFAHCGSEAEKQQVQLIKAHLNPRSKNFITSMVSCEELQSRWDLKDRMTENEGTKVVVLLGEDPVFLSDIISKLYVIRDTSITVVGSPRLLNYPTMELSYLNALHYHTYEFRDINYSDSVTRSFVKDFRAKNNAEPSPFAFQGYDAGLYFLPKLWRFGFQFPYHLKAEKKSSTGYEWEQMPEGGWENTHVYISRLRNFKSQRLDTKPLMPEKAEGLSE</sequence>
<feature type="domain" description="LysM" evidence="1">
    <location>
        <begin position="268"/>
        <end position="311"/>
    </location>
</feature>
<feature type="domain" description="LysM" evidence="1">
    <location>
        <begin position="96"/>
        <end position="141"/>
    </location>
</feature>
<feature type="domain" description="LysM" evidence="1">
    <location>
        <begin position="28"/>
        <end position="72"/>
    </location>
</feature>
<dbReference type="Proteomes" id="UP000516305">
    <property type="component" value="Chromosome"/>
</dbReference>
<evidence type="ECO:0000313" key="3">
    <source>
        <dbReference type="Proteomes" id="UP000516305"/>
    </source>
</evidence>
<dbReference type="RefSeq" id="WP_210758241.1">
    <property type="nucleotide sequence ID" value="NZ_CP060139.1"/>
</dbReference>
<feature type="domain" description="LysM" evidence="1">
    <location>
        <begin position="170"/>
        <end position="213"/>
    </location>
</feature>
<dbReference type="SMART" id="SM00257">
    <property type="entry name" value="LysM"/>
    <property type="match status" value="4"/>
</dbReference>
<dbReference type="CDD" id="cd00118">
    <property type="entry name" value="LysM"/>
    <property type="match status" value="4"/>
</dbReference>
<dbReference type="PANTHER" id="PTHR33734">
    <property type="entry name" value="LYSM DOMAIN-CONTAINING GPI-ANCHORED PROTEIN 2"/>
    <property type="match status" value="1"/>
</dbReference>
<reference evidence="2 3" key="1">
    <citation type="submission" date="2020-08" db="EMBL/GenBank/DDBJ databases">
        <title>Croceimicrobium hydrocarbonivorans gen. nov., sp. nov., a novel marine bacterium isolated from a bacterial consortium that degrades polyethylene terephthalate.</title>
        <authorList>
            <person name="Liu R."/>
        </authorList>
    </citation>
    <scope>NUCLEOTIDE SEQUENCE [LARGE SCALE GENOMIC DNA]</scope>
    <source>
        <strain evidence="2 3">A20-9</strain>
    </source>
</reference>
<dbReference type="InterPro" id="IPR028082">
    <property type="entry name" value="Peripla_BP_I"/>
</dbReference>
<dbReference type="Gene3D" id="3.10.350.10">
    <property type="entry name" value="LysM domain"/>
    <property type="match status" value="4"/>
</dbReference>
<dbReference type="PROSITE" id="PS51782">
    <property type="entry name" value="LYSM"/>
    <property type="match status" value="4"/>
</dbReference>
<evidence type="ECO:0000259" key="1">
    <source>
        <dbReference type="PROSITE" id="PS51782"/>
    </source>
</evidence>
<dbReference type="AlphaFoldDB" id="A0A7H0VDA8"/>
<organism evidence="2 3">
    <name type="scientific">Croceimicrobium hydrocarbonivorans</name>
    <dbReference type="NCBI Taxonomy" id="2761580"/>
    <lineage>
        <taxon>Bacteria</taxon>
        <taxon>Pseudomonadati</taxon>
        <taxon>Bacteroidota</taxon>
        <taxon>Flavobacteriia</taxon>
        <taxon>Flavobacteriales</taxon>
        <taxon>Owenweeksiaceae</taxon>
        <taxon>Croceimicrobium</taxon>
    </lineage>
</organism>
<dbReference type="SUPFAM" id="SSF53822">
    <property type="entry name" value="Periplasmic binding protein-like I"/>
    <property type="match status" value="1"/>
</dbReference>